<comment type="caution">
    <text evidence="2">The sequence shown here is derived from an EMBL/GenBank/DDBJ whole genome shotgun (WGS) entry which is preliminary data.</text>
</comment>
<protein>
    <recommendedName>
        <fullName evidence="4">TIGR00267 family protein</fullName>
    </recommendedName>
</protein>
<keyword evidence="1" id="KW-0472">Membrane</keyword>
<feature type="transmembrane region" description="Helical" evidence="1">
    <location>
        <begin position="155"/>
        <end position="174"/>
    </location>
</feature>
<dbReference type="Proteomes" id="UP001500359">
    <property type="component" value="Unassembled WGS sequence"/>
</dbReference>
<evidence type="ECO:0008006" key="4">
    <source>
        <dbReference type="Google" id="ProtNLM"/>
    </source>
</evidence>
<organism evidence="2 3">
    <name type="scientific">Aliiglaciecola litoralis</name>
    <dbReference type="NCBI Taxonomy" id="582857"/>
    <lineage>
        <taxon>Bacteria</taxon>
        <taxon>Pseudomonadati</taxon>
        <taxon>Pseudomonadota</taxon>
        <taxon>Gammaproteobacteria</taxon>
        <taxon>Alteromonadales</taxon>
        <taxon>Alteromonadaceae</taxon>
        <taxon>Aliiglaciecola</taxon>
    </lineage>
</organism>
<feature type="transmembrane region" description="Helical" evidence="1">
    <location>
        <begin position="180"/>
        <end position="202"/>
    </location>
</feature>
<evidence type="ECO:0000313" key="3">
    <source>
        <dbReference type="Proteomes" id="UP001500359"/>
    </source>
</evidence>
<evidence type="ECO:0000256" key="1">
    <source>
        <dbReference type="SAM" id="Phobius"/>
    </source>
</evidence>
<sequence length="204" mass="22336">MNMKLAKRALFKRVLTDYLFLLKLAKSDDIIRRYFVVNGFDGALTMLGLMMGFVFSRPADLNIVMNVCLGAAVALGMSGLSSAYVSETAERQRKLSRLEDAMVCDLSGSDHGKAAKHAPILVALVNGSAPLLICLFILTPLWLANADIWLPLPPLYCAILMALFMVFLLGVFLGRIAGVWWLKSGIETLFLAIVTASLIYFITG</sequence>
<dbReference type="RefSeq" id="WP_343861902.1">
    <property type="nucleotide sequence ID" value="NZ_BAAAFD010000011.1"/>
</dbReference>
<dbReference type="EMBL" id="BAAAFD010000011">
    <property type="protein sequence ID" value="GAA0859365.1"/>
    <property type="molecule type" value="Genomic_DNA"/>
</dbReference>
<name>A0ABN1LRD0_9ALTE</name>
<reference evidence="3" key="1">
    <citation type="journal article" date="2019" name="Int. J. Syst. Evol. Microbiol.">
        <title>The Global Catalogue of Microorganisms (GCM) 10K type strain sequencing project: providing services to taxonomists for standard genome sequencing and annotation.</title>
        <authorList>
            <consortium name="The Broad Institute Genomics Platform"/>
            <consortium name="The Broad Institute Genome Sequencing Center for Infectious Disease"/>
            <person name="Wu L."/>
            <person name="Ma J."/>
        </authorList>
    </citation>
    <scope>NUCLEOTIDE SEQUENCE [LARGE SCALE GENOMIC DNA]</scope>
    <source>
        <strain evidence="3">JCM 15896</strain>
    </source>
</reference>
<evidence type="ECO:0000313" key="2">
    <source>
        <dbReference type="EMBL" id="GAA0859365.1"/>
    </source>
</evidence>
<keyword evidence="1" id="KW-0812">Transmembrane</keyword>
<keyword evidence="1" id="KW-1133">Transmembrane helix</keyword>
<keyword evidence="3" id="KW-1185">Reference proteome</keyword>
<gene>
    <name evidence="2" type="ORF">GCM10009114_32570</name>
</gene>
<proteinExistence type="predicted"/>
<feature type="transmembrane region" description="Helical" evidence="1">
    <location>
        <begin position="120"/>
        <end position="143"/>
    </location>
</feature>
<feature type="transmembrane region" description="Helical" evidence="1">
    <location>
        <begin position="63"/>
        <end position="85"/>
    </location>
</feature>
<accession>A0ABN1LRD0</accession>
<feature type="transmembrane region" description="Helical" evidence="1">
    <location>
        <begin position="37"/>
        <end position="56"/>
    </location>
</feature>